<name>A0AAW1LE43_POPJA</name>
<reference evidence="1 2" key="1">
    <citation type="journal article" date="2024" name="BMC Genomics">
        <title>De novo assembly and annotation of Popillia japonica's genome with initial clues to its potential as an invasive pest.</title>
        <authorList>
            <person name="Cucini C."/>
            <person name="Boschi S."/>
            <person name="Funari R."/>
            <person name="Cardaioli E."/>
            <person name="Iannotti N."/>
            <person name="Marturano G."/>
            <person name="Paoli F."/>
            <person name="Bruttini M."/>
            <person name="Carapelli A."/>
            <person name="Frati F."/>
            <person name="Nardi F."/>
        </authorList>
    </citation>
    <scope>NUCLEOTIDE SEQUENCE [LARGE SCALE GENOMIC DNA]</scope>
    <source>
        <strain evidence="1">DMR45628</strain>
    </source>
</reference>
<dbReference type="PANTHER" id="PTHR33053">
    <property type="entry name" value="PROTEIN, PUTATIVE-RELATED"/>
    <property type="match status" value="1"/>
</dbReference>
<dbReference type="PANTHER" id="PTHR33053:SF24">
    <property type="entry name" value="TRANSPOSASE DOMAIN-CONTAINING PROTEIN"/>
    <property type="match status" value="1"/>
</dbReference>
<keyword evidence="2" id="KW-1185">Reference proteome</keyword>
<comment type="caution">
    <text evidence="1">The sequence shown here is derived from an EMBL/GenBank/DDBJ whole genome shotgun (WGS) entry which is preliminary data.</text>
</comment>
<evidence type="ECO:0000313" key="1">
    <source>
        <dbReference type="EMBL" id="KAK9732188.1"/>
    </source>
</evidence>
<sequence>MGKRKYNAFSTRHKRRLIVQKTLSDIERFSIVPDVVPSNPPESNVEEVILNQDRSSMKIFSSSSSNVGPISAENAQTSNHIEVHIENSENAEVNPSTAYQFVPTTNNTKTDSFKEKLTNWAINFNIRQNAFTALLKILNNDVATNYNLPQDCRALLGTPRKTKSVKLQGGDYIHMGLAQAIENICLEKQLLNKNFDKLELFINIDGLPLAKSSNLSLWPILCSEKHIQKVFLVGAFYGQSKPKCCNEYLKCFVDEAVPLINEGTFVNNVEVKIKIAALICDAPAKAFVLSTKGHTGYNSCSKCTIEGEYVNNRICFPTAATYTLRTDEYFRSNIYDDYQLDETILKEIPKFDFISNVPLDYMHLVCLGVVRKLLNLWLNGKPLSVRLSTTAVNQVSNILMSLQGTTPKEFCRKPRSLSDVHHWKATEFRNFLLYFGPLVLKKAVSKKVYLNFLSLHVAIRILSSSTMVQNHLNIEYAHNLLKYFTTTFELIYGVDKVSHNVHGLLHLCEDVKQFGALDQYSSFRFENYMKDIKKMMHKNEKPLEQLFNRYKERASFKHRNNGDTDLTGLHGCHNNEPVVVSAVNFRQYKTYACDKYYISCDLKNDCFLLKNGTIIVVVNIVENPEDNKISVVCKKLTCLRNLYETPCDSSDLDIFHAKLECGDLYGYSVEEIKTKM</sequence>
<evidence type="ECO:0008006" key="3">
    <source>
        <dbReference type="Google" id="ProtNLM"/>
    </source>
</evidence>
<gene>
    <name evidence="1" type="ORF">QE152_g12991</name>
</gene>
<proteinExistence type="predicted"/>
<evidence type="ECO:0000313" key="2">
    <source>
        <dbReference type="Proteomes" id="UP001458880"/>
    </source>
</evidence>
<dbReference type="Proteomes" id="UP001458880">
    <property type="component" value="Unassembled WGS sequence"/>
</dbReference>
<dbReference type="EMBL" id="JASPKY010000121">
    <property type="protein sequence ID" value="KAK9732188.1"/>
    <property type="molecule type" value="Genomic_DNA"/>
</dbReference>
<protein>
    <recommendedName>
        <fullName evidence="3">Transposase domain-containing protein</fullName>
    </recommendedName>
</protein>
<accession>A0AAW1LE43</accession>
<dbReference type="AlphaFoldDB" id="A0AAW1LE43"/>
<organism evidence="1 2">
    <name type="scientific">Popillia japonica</name>
    <name type="common">Japanese beetle</name>
    <dbReference type="NCBI Taxonomy" id="7064"/>
    <lineage>
        <taxon>Eukaryota</taxon>
        <taxon>Metazoa</taxon>
        <taxon>Ecdysozoa</taxon>
        <taxon>Arthropoda</taxon>
        <taxon>Hexapoda</taxon>
        <taxon>Insecta</taxon>
        <taxon>Pterygota</taxon>
        <taxon>Neoptera</taxon>
        <taxon>Endopterygota</taxon>
        <taxon>Coleoptera</taxon>
        <taxon>Polyphaga</taxon>
        <taxon>Scarabaeiformia</taxon>
        <taxon>Scarabaeidae</taxon>
        <taxon>Rutelinae</taxon>
        <taxon>Popillia</taxon>
    </lineage>
</organism>